<dbReference type="InterPro" id="IPR028081">
    <property type="entry name" value="Leu-bd"/>
</dbReference>
<dbReference type="Gene3D" id="3.40.50.2300">
    <property type="match status" value="2"/>
</dbReference>
<dbReference type="InterPro" id="IPR051010">
    <property type="entry name" value="BCAA_transport"/>
</dbReference>
<evidence type="ECO:0000256" key="2">
    <source>
        <dbReference type="ARBA" id="ARBA00022729"/>
    </source>
</evidence>
<name>A0A4V6P5U1_9PROT</name>
<organism evidence="5 6">
    <name type="scientific">Roseicella aquatilis</name>
    <dbReference type="NCBI Taxonomy" id="2527868"/>
    <lineage>
        <taxon>Bacteria</taxon>
        <taxon>Pseudomonadati</taxon>
        <taxon>Pseudomonadota</taxon>
        <taxon>Alphaproteobacteria</taxon>
        <taxon>Acetobacterales</taxon>
        <taxon>Roseomonadaceae</taxon>
        <taxon>Roseicella</taxon>
    </lineage>
</organism>
<accession>A0A4V6P5U1</accession>
<evidence type="ECO:0000313" key="6">
    <source>
        <dbReference type="Proteomes" id="UP000295023"/>
    </source>
</evidence>
<comment type="similarity">
    <text evidence="1">Belongs to the leucine-binding protein family.</text>
</comment>
<keyword evidence="3" id="KW-0813">Transport</keyword>
<comment type="caution">
    <text evidence="5">The sequence shown here is derived from an EMBL/GenBank/DDBJ whole genome shotgun (WGS) entry which is preliminary data.</text>
</comment>
<proteinExistence type="inferred from homology"/>
<dbReference type="EMBL" id="SKBM01000056">
    <property type="protein sequence ID" value="TCZ51441.1"/>
    <property type="molecule type" value="Genomic_DNA"/>
</dbReference>
<dbReference type="OrthoDB" id="7246736at2"/>
<dbReference type="AlphaFoldDB" id="A0A4V6P5U1"/>
<protein>
    <submittedName>
        <fullName evidence="5">ABC transporter substrate-binding protein</fullName>
    </submittedName>
</protein>
<evidence type="ECO:0000256" key="3">
    <source>
        <dbReference type="ARBA" id="ARBA00022970"/>
    </source>
</evidence>
<gene>
    <name evidence="5" type="ORF">EXY23_26880</name>
</gene>
<reference evidence="5 6" key="1">
    <citation type="submission" date="2019-03" db="EMBL/GenBank/DDBJ databases">
        <title>Paracraurococcus aquatilis NE82 genome sequence.</title>
        <authorList>
            <person name="Zhao Y."/>
            <person name="Du Z."/>
        </authorList>
    </citation>
    <scope>NUCLEOTIDE SEQUENCE [LARGE SCALE GENOMIC DNA]</scope>
    <source>
        <strain evidence="5 6">NE82</strain>
    </source>
</reference>
<evidence type="ECO:0000259" key="4">
    <source>
        <dbReference type="Pfam" id="PF13458"/>
    </source>
</evidence>
<sequence>MDAESAAVNDAPVPSVPCSVVLLLGSQASTMPASPAASFGEPCAPALRAMKGTIAPGCRSKTWSVPSRLGHELWQSVLRGGHCIPGIPHRSILSRTARVSAAAGGSTLIVHPTSGGLARRALLGTALAGLAAPSALRAQAPAVKIGVLTDMSSVYADYAGTGSVDAARMAIADSGLGEQVQLVFADHQNKPDIGSNLARAWYGSQGVDAIFDCPTSSVALAVNTVAGQARRLCIFSTAIIDRLTEEDCNGYGLSWTWDIYSVARSGVLLQMRRGLDTWFIIHQDYAAGHALAAAAKEALEGAGGRLVGQVAHPLGSTDYSAYLLQAQASRAKFVFFTAGGSDLINALKQVREFGLVQRGQQIGTAYTVITDVDAIGLEALQGLNFVTAFYWDCDEQTRAFARRFFSIRRKQPTMFQAGVYSAVSQYLKAVKSTGSTKAEEVRAWLRDHPFDDAFARNARLLPNGRLIHDMLTARIKTPSEQRHPWDYYEILDVVPAMEAFRPIERSKCRVQF</sequence>
<dbReference type="SUPFAM" id="SSF53822">
    <property type="entry name" value="Periplasmic binding protein-like I"/>
    <property type="match status" value="1"/>
</dbReference>
<keyword evidence="6" id="KW-1185">Reference proteome</keyword>
<evidence type="ECO:0000256" key="1">
    <source>
        <dbReference type="ARBA" id="ARBA00010062"/>
    </source>
</evidence>
<dbReference type="InterPro" id="IPR028082">
    <property type="entry name" value="Peripla_BP_I"/>
</dbReference>
<dbReference type="Proteomes" id="UP000295023">
    <property type="component" value="Unassembled WGS sequence"/>
</dbReference>
<dbReference type="CDD" id="cd06327">
    <property type="entry name" value="PBP1_SBP-like"/>
    <property type="match status" value="1"/>
</dbReference>
<dbReference type="Pfam" id="PF13458">
    <property type="entry name" value="Peripla_BP_6"/>
    <property type="match status" value="1"/>
</dbReference>
<dbReference type="GO" id="GO:0006865">
    <property type="term" value="P:amino acid transport"/>
    <property type="evidence" value="ECO:0007669"/>
    <property type="project" value="UniProtKB-KW"/>
</dbReference>
<dbReference type="PANTHER" id="PTHR30483">
    <property type="entry name" value="LEUCINE-SPECIFIC-BINDING PROTEIN"/>
    <property type="match status" value="1"/>
</dbReference>
<evidence type="ECO:0000313" key="5">
    <source>
        <dbReference type="EMBL" id="TCZ51441.1"/>
    </source>
</evidence>
<keyword evidence="2" id="KW-0732">Signal</keyword>
<feature type="domain" description="Leucine-binding protein" evidence="4">
    <location>
        <begin position="143"/>
        <end position="476"/>
    </location>
</feature>
<dbReference type="PANTHER" id="PTHR30483:SF6">
    <property type="entry name" value="PERIPLASMIC BINDING PROTEIN OF ABC TRANSPORTER FOR NATURAL AMINO ACIDS"/>
    <property type="match status" value="1"/>
</dbReference>
<keyword evidence="3" id="KW-0029">Amino-acid transport</keyword>